<evidence type="ECO:0000313" key="4">
    <source>
        <dbReference type="Proteomes" id="UP001054889"/>
    </source>
</evidence>
<feature type="transmembrane region" description="Helical" evidence="2">
    <location>
        <begin position="296"/>
        <end position="325"/>
    </location>
</feature>
<keyword evidence="2" id="KW-0812">Transmembrane</keyword>
<feature type="compositionally biased region" description="Low complexity" evidence="1">
    <location>
        <begin position="10"/>
        <end position="34"/>
    </location>
</feature>
<feature type="region of interest" description="Disordered" evidence="1">
    <location>
        <begin position="53"/>
        <end position="109"/>
    </location>
</feature>
<accession>A0AAV5FIT1</accession>
<feature type="compositionally biased region" description="Basic residues" evidence="1">
    <location>
        <begin position="53"/>
        <end position="65"/>
    </location>
</feature>
<reference evidence="3" key="1">
    <citation type="journal article" date="2018" name="DNA Res.">
        <title>Multiple hybrid de novo genome assembly of finger millet, an orphan allotetraploid crop.</title>
        <authorList>
            <person name="Hatakeyama M."/>
            <person name="Aluri S."/>
            <person name="Balachadran M.T."/>
            <person name="Sivarajan S.R."/>
            <person name="Patrignani A."/>
            <person name="Gruter S."/>
            <person name="Poveda L."/>
            <person name="Shimizu-Inatsugi R."/>
            <person name="Baeten J."/>
            <person name="Francoijs K.J."/>
            <person name="Nataraja K.N."/>
            <person name="Reddy Y.A.N."/>
            <person name="Phadnis S."/>
            <person name="Ravikumar R.L."/>
            <person name="Schlapbach R."/>
            <person name="Sreeman S.M."/>
            <person name="Shimizu K.K."/>
        </authorList>
    </citation>
    <scope>NUCLEOTIDE SEQUENCE</scope>
</reference>
<keyword evidence="2" id="KW-1133">Transmembrane helix</keyword>
<evidence type="ECO:0000256" key="1">
    <source>
        <dbReference type="SAM" id="MobiDB-lite"/>
    </source>
</evidence>
<evidence type="ECO:0000256" key="2">
    <source>
        <dbReference type="SAM" id="Phobius"/>
    </source>
</evidence>
<feature type="transmembrane region" description="Helical" evidence="2">
    <location>
        <begin position="122"/>
        <end position="149"/>
    </location>
</feature>
<proteinExistence type="predicted"/>
<reference evidence="3" key="2">
    <citation type="submission" date="2021-12" db="EMBL/GenBank/DDBJ databases">
        <title>Resequencing data analysis of finger millet.</title>
        <authorList>
            <person name="Hatakeyama M."/>
            <person name="Aluri S."/>
            <person name="Balachadran M.T."/>
            <person name="Sivarajan S.R."/>
            <person name="Poveda L."/>
            <person name="Shimizu-Inatsugi R."/>
            <person name="Schlapbach R."/>
            <person name="Sreeman S.M."/>
            <person name="Shimizu K.K."/>
        </authorList>
    </citation>
    <scope>NUCLEOTIDE SEQUENCE</scope>
</reference>
<feature type="compositionally biased region" description="Pro residues" evidence="1">
    <location>
        <begin position="68"/>
        <end position="87"/>
    </location>
</feature>
<keyword evidence="4" id="KW-1185">Reference proteome</keyword>
<sequence length="345" mass="35518">MPTATSPLKRPSAGGRLGRLLASLRPPARAGPLPVQTGFPTSLADLVVKNHGRLITKHPRRRHRPTSAAPPSPSPPVPAPPPPPPQPQRREDVTVEDQDAAVRRSPKGAAFSVRPEVAIGGAVALALLVVWSKWLVAAASAASVALVWIESAASRRHRPRPEATFSGRGRGAVSPIGETAETPRSSCDGGSEVSVSSLSNAAAELAGEGDDDSISVGTKRKEKRRSLRKLIATKIGKNGRRNKDKDTNGGESNHSDAGGEADVNAGSVIKTEPDLPPPAAEAIAGERSRKAGAFPWAALVPAILVGLVAGTLPAVALTVLCAVFFSSVESSSGSVSGRSSSDSPV</sequence>
<dbReference type="AlphaFoldDB" id="A0AAV5FIT1"/>
<name>A0AAV5FIT1_ELECO</name>
<dbReference type="EMBL" id="BQKI01000088">
    <property type="protein sequence ID" value="GJN35579.1"/>
    <property type="molecule type" value="Genomic_DNA"/>
</dbReference>
<dbReference type="PANTHER" id="PTHR36381:SF9">
    <property type="entry name" value="EXPRESSED PROTEIN"/>
    <property type="match status" value="1"/>
</dbReference>
<dbReference type="Proteomes" id="UP001054889">
    <property type="component" value="Unassembled WGS sequence"/>
</dbReference>
<feature type="region of interest" description="Disordered" evidence="1">
    <location>
        <begin position="1"/>
        <end position="41"/>
    </location>
</feature>
<protein>
    <submittedName>
        <fullName evidence="3">Uncharacterized protein</fullName>
    </submittedName>
</protein>
<comment type="caution">
    <text evidence="3">The sequence shown here is derived from an EMBL/GenBank/DDBJ whole genome shotgun (WGS) entry which is preliminary data.</text>
</comment>
<keyword evidence="2" id="KW-0472">Membrane</keyword>
<feature type="region of interest" description="Disordered" evidence="1">
    <location>
        <begin position="155"/>
        <end position="262"/>
    </location>
</feature>
<gene>
    <name evidence="3" type="primary">gb24369</name>
    <name evidence="3" type="ORF">PR202_gb24369</name>
</gene>
<dbReference type="PANTHER" id="PTHR36381">
    <property type="entry name" value="ETHYLENE-REGULATED TRANSCRIPT 2 (ERT2)"/>
    <property type="match status" value="1"/>
</dbReference>
<feature type="compositionally biased region" description="Basic residues" evidence="1">
    <location>
        <begin position="218"/>
        <end position="228"/>
    </location>
</feature>
<organism evidence="3 4">
    <name type="scientific">Eleusine coracana subsp. coracana</name>
    <dbReference type="NCBI Taxonomy" id="191504"/>
    <lineage>
        <taxon>Eukaryota</taxon>
        <taxon>Viridiplantae</taxon>
        <taxon>Streptophyta</taxon>
        <taxon>Embryophyta</taxon>
        <taxon>Tracheophyta</taxon>
        <taxon>Spermatophyta</taxon>
        <taxon>Magnoliopsida</taxon>
        <taxon>Liliopsida</taxon>
        <taxon>Poales</taxon>
        <taxon>Poaceae</taxon>
        <taxon>PACMAD clade</taxon>
        <taxon>Chloridoideae</taxon>
        <taxon>Cynodonteae</taxon>
        <taxon>Eleusininae</taxon>
        <taxon>Eleusine</taxon>
    </lineage>
</organism>
<evidence type="ECO:0000313" key="3">
    <source>
        <dbReference type="EMBL" id="GJN35579.1"/>
    </source>
</evidence>